<feature type="domain" description="ABC transporter" evidence="5">
    <location>
        <begin position="4"/>
        <end position="228"/>
    </location>
</feature>
<keyword evidence="3" id="KW-0547">Nucleotide-binding</keyword>
<dbReference type="EMBL" id="CP102453">
    <property type="protein sequence ID" value="UUX34418.1"/>
    <property type="molecule type" value="Genomic_DNA"/>
</dbReference>
<name>A0ABY5P6Q5_9LACT</name>
<keyword evidence="2" id="KW-0813">Transport</keyword>
<sequence>MSIITVENLSKSYGSQLILNNVNFEIHEKGIIALIGPNGSGKTTLINSLLNLTKIDKGTITILGSSHDNIEIFNKVSLLKDYTVLYPYLSGWDHLSFAANAYKLDKERVDYVINRLNIQSFIHKKTKTYSLGMKQILLIALAILNDSQLMILDEPLNGLDPSRIIEIRELLIALAKEGKTIFLSSHTLLEVEVMTKHVLFLKEGKLYEEWLDKEPNYSLEERYREIFLMNAQ</sequence>
<keyword evidence="7" id="KW-1185">Reference proteome</keyword>
<dbReference type="GO" id="GO:0005524">
    <property type="term" value="F:ATP binding"/>
    <property type="evidence" value="ECO:0007669"/>
    <property type="project" value="UniProtKB-KW"/>
</dbReference>
<dbReference type="InterPro" id="IPR003593">
    <property type="entry name" value="AAA+_ATPase"/>
</dbReference>
<dbReference type="SMART" id="SM00382">
    <property type="entry name" value="AAA"/>
    <property type="match status" value="1"/>
</dbReference>
<accession>A0ABY5P6Q5</accession>
<dbReference type="InterPro" id="IPR003439">
    <property type="entry name" value="ABC_transporter-like_ATP-bd"/>
</dbReference>
<comment type="similarity">
    <text evidence="1">Belongs to the ABC transporter superfamily.</text>
</comment>
<dbReference type="PROSITE" id="PS50893">
    <property type="entry name" value="ABC_TRANSPORTER_2"/>
    <property type="match status" value="1"/>
</dbReference>
<dbReference type="PANTHER" id="PTHR43335">
    <property type="entry name" value="ABC TRANSPORTER, ATP-BINDING PROTEIN"/>
    <property type="match status" value="1"/>
</dbReference>
<evidence type="ECO:0000259" key="5">
    <source>
        <dbReference type="PROSITE" id="PS50893"/>
    </source>
</evidence>
<dbReference type="Proteomes" id="UP001315967">
    <property type="component" value="Chromosome"/>
</dbReference>
<dbReference type="Gene3D" id="3.40.50.300">
    <property type="entry name" value="P-loop containing nucleotide triphosphate hydrolases"/>
    <property type="match status" value="1"/>
</dbReference>
<dbReference type="InterPro" id="IPR027417">
    <property type="entry name" value="P-loop_NTPase"/>
</dbReference>
<organism evidence="6 7">
    <name type="scientific">Fundicoccus culcitae</name>
    <dbReference type="NCBI Taxonomy" id="2969821"/>
    <lineage>
        <taxon>Bacteria</taxon>
        <taxon>Bacillati</taxon>
        <taxon>Bacillota</taxon>
        <taxon>Bacilli</taxon>
        <taxon>Lactobacillales</taxon>
        <taxon>Aerococcaceae</taxon>
        <taxon>Fundicoccus</taxon>
    </lineage>
</organism>
<dbReference type="RefSeq" id="WP_313793921.1">
    <property type="nucleotide sequence ID" value="NZ_CP102453.1"/>
</dbReference>
<protein>
    <submittedName>
        <fullName evidence="6">ATP-binding cassette domain-containing protein</fullName>
    </submittedName>
</protein>
<dbReference type="SUPFAM" id="SSF52540">
    <property type="entry name" value="P-loop containing nucleoside triphosphate hydrolases"/>
    <property type="match status" value="1"/>
</dbReference>
<evidence type="ECO:0000256" key="2">
    <source>
        <dbReference type="ARBA" id="ARBA00022448"/>
    </source>
</evidence>
<evidence type="ECO:0000313" key="6">
    <source>
        <dbReference type="EMBL" id="UUX34418.1"/>
    </source>
</evidence>
<dbReference type="Pfam" id="PF00005">
    <property type="entry name" value="ABC_tran"/>
    <property type="match status" value="1"/>
</dbReference>
<reference evidence="6 7" key="1">
    <citation type="submission" date="2022-08" db="EMBL/GenBank/DDBJ databases">
        <title>Aerococcaceae sp. nov isolated from spoiled eye mask.</title>
        <authorList>
            <person name="Zhou G."/>
            <person name="Xie X.-B."/>
            <person name="Shi Q.-S."/>
            <person name="Wang Y.-S."/>
            <person name="Wen X."/>
            <person name="Peng H."/>
            <person name="Yang X.-J."/>
            <person name="Tao H.-B."/>
            <person name="Huang X.-M."/>
        </authorList>
    </citation>
    <scope>NUCLEOTIDE SEQUENCE [LARGE SCALE GENOMIC DNA]</scope>
    <source>
        <strain evidence="7">DM20194951</strain>
    </source>
</reference>
<gene>
    <name evidence="6" type="ORF">NRE15_01860</name>
</gene>
<keyword evidence="4 6" id="KW-0067">ATP-binding</keyword>
<evidence type="ECO:0000256" key="3">
    <source>
        <dbReference type="ARBA" id="ARBA00022741"/>
    </source>
</evidence>
<evidence type="ECO:0000256" key="4">
    <source>
        <dbReference type="ARBA" id="ARBA00022840"/>
    </source>
</evidence>
<evidence type="ECO:0000313" key="7">
    <source>
        <dbReference type="Proteomes" id="UP001315967"/>
    </source>
</evidence>
<dbReference type="PANTHER" id="PTHR43335:SF4">
    <property type="entry name" value="ABC TRANSPORTER, ATP-BINDING PROTEIN"/>
    <property type="match status" value="1"/>
</dbReference>
<proteinExistence type="inferred from homology"/>
<evidence type="ECO:0000256" key="1">
    <source>
        <dbReference type="ARBA" id="ARBA00005417"/>
    </source>
</evidence>